<organism evidence="11 12">
    <name type="scientific">Panacibacter ginsenosidivorans</name>
    <dbReference type="NCBI Taxonomy" id="1813871"/>
    <lineage>
        <taxon>Bacteria</taxon>
        <taxon>Pseudomonadati</taxon>
        <taxon>Bacteroidota</taxon>
        <taxon>Chitinophagia</taxon>
        <taxon>Chitinophagales</taxon>
        <taxon>Chitinophagaceae</taxon>
        <taxon>Panacibacter</taxon>
    </lineage>
</organism>
<keyword evidence="5 7" id="KW-0472">Membrane</keyword>
<feature type="transmembrane region" description="Helical" evidence="7">
    <location>
        <begin position="247"/>
        <end position="267"/>
    </location>
</feature>
<feature type="compositionally biased region" description="Basic and acidic residues" evidence="6">
    <location>
        <begin position="656"/>
        <end position="672"/>
    </location>
</feature>
<evidence type="ECO:0000256" key="4">
    <source>
        <dbReference type="ARBA" id="ARBA00022989"/>
    </source>
</evidence>
<dbReference type="InterPro" id="IPR054319">
    <property type="entry name" value="PspC-rel_ToastRack"/>
</dbReference>
<feature type="transmembrane region" description="Helical" evidence="7">
    <location>
        <begin position="430"/>
        <end position="453"/>
    </location>
</feature>
<sequence>MKKVININFQGRVVPIEETAYDILKQYVESLRRFFANEEGKDEIINDIEGRIAELFGETLKKGGTCITDDDVNAIINSMGRPEEFETEEASVREQLSGEQKQYSNTGSTSSSQTYSESTGSVRPERFYRDENNKLLGGVCAGLANYFNIDKLVVRILFIIFTFGFGFGFITYLILWVAIPSSASTTIGSVRKRLFRDPENKLIGGVCGGLASYFGVNIWIPRILFLIPFLSIVTSWNHWGVFDFPNFINLSFSPGATLIYIILWLVLPEASTTSDKLEMKGEKVDLNSIKNTIQKDMEGFGERAKAFGAEVGERAAELGSNIGARGKQFSAEAGGVAKKAGTTLGDIIVLIFKIFAYFILAVVLIAIVGALFGVGIAFTGLLPLKSYVINDGWQNTLAWGAYIFFIWVPVIGIITWIIRRIARIKSNSSVMRFSFAAMWIVGLFCVIGLIASLRNDFSYHNSPVEANIPLTNPGIGKLELKLQKDTRYYFSNNFLHFEPFANIDEDTAFVQNIHIRVMKSESDSFHATILKMVNAATKTEADEKADRMQFNITQKDSSLLFDRGIPISKEDKFRNQTVYITVYVPVGKRILIKDNVGWSDRFHIELGNDVDDWRWRYDEDGYNWESNVEYTMTAEGLKRTHEEKKHDNDENDDNNDNDKTSPSDNYKDRIDTIKNNSNDSTRYHYQPAKEEQQQKEVKVAIEEPATKRIMNINVHDLATTFIERTAI</sequence>
<feature type="domain" description="Phage shock protein PspC N-terminal" evidence="8">
    <location>
        <begin position="192"/>
        <end position="270"/>
    </location>
</feature>
<evidence type="ECO:0000313" key="12">
    <source>
        <dbReference type="Proteomes" id="UP000321533"/>
    </source>
</evidence>
<keyword evidence="12" id="KW-1185">Reference proteome</keyword>
<keyword evidence="4 7" id="KW-1133">Transmembrane helix</keyword>
<evidence type="ECO:0000259" key="8">
    <source>
        <dbReference type="Pfam" id="PF04024"/>
    </source>
</evidence>
<dbReference type="PANTHER" id="PTHR33885:SF3">
    <property type="entry name" value="PHAGE SHOCK PROTEIN C"/>
    <property type="match status" value="1"/>
</dbReference>
<evidence type="ECO:0000256" key="5">
    <source>
        <dbReference type="ARBA" id="ARBA00023136"/>
    </source>
</evidence>
<comment type="subcellular location">
    <subcellularLocation>
        <location evidence="1">Cell membrane</location>
        <topology evidence="1">Single-pass membrane protein</topology>
    </subcellularLocation>
</comment>
<evidence type="ECO:0000256" key="2">
    <source>
        <dbReference type="ARBA" id="ARBA00022475"/>
    </source>
</evidence>
<evidence type="ECO:0000256" key="3">
    <source>
        <dbReference type="ARBA" id="ARBA00022692"/>
    </source>
</evidence>
<proteinExistence type="predicted"/>
<feature type="domain" description="Phage shock protein PspC N-terminal" evidence="8">
    <location>
        <begin position="126"/>
        <end position="181"/>
    </location>
</feature>
<dbReference type="Pfam" id="PF04024">
    <property type="entry name" value="PspC"/>
    <property type="match status" value="2"/>
</dbReference>
<dbReference type="AlphaFoldDB" id="A0A5B8V9Y8"/>
<keyword evidence="2" id="KW-1003">Cell membrane</keyword>
<reference evidence="11 12" key="1">
    <citation type="journal article" date="2016" name="Int. J. Syst. Evol. Microbiol.">
        <title>Panacibacter ginsenosidivorans gen. nov., sp. nov., with ginsenoside converting activity isolated from soil of a ginseng field.</title>
        <authorList>
            <person name="Siddiqi M.Z."/>
            <person name="Muhammad Shafi S."/>
            <person name="Choi K.D."/>
            <person name="Im W.T."/>
        </authorList>
    </citation>
    <scope>NUCLEOTIDE SEQUENCE [LARGE SCALE GENOMIC DNA]</scope>
    <source>
        <strain evidence="11 12">Gsoil1550</strain>
    </source>
</reference>
<evidence type="ECO:0000259" key="9">
    <source>
        <dbReference type="Pfam" id="PF22571"/>
    </source>
</evidence>
<dbReference type="Pfam" id="PF22744">
    <property type="entry name" value="Toast-rack_PspC-Cterm"/>
    <property type="match status" value="1"/>
</dbReference>
<feature type="domain" description="PspC-related ToastRack" evidence="10">
    <location>
        <begin position="504"/>
        <end position="624"/>
    </location>
</feature>
<feature type="region of interest" description="Disordered" evidence="6">
    <location>
        <begin position="96"/>
        <end position="123"/>
    </location>
</feature>
<evidence type="ECO:0000256" key="7">
    <source>
        <dbReference type="SAM" id="Phobius"/>
    </source>
</evidence>
<dbReference type="GO" id="GO:0005886">
    <property type="term" value="C:plasma membrane"/>
    <property type="evidence" value="ECO:0007669"/>
    <property type="project" value="UniProtKB-SubCell"/>
</dbReference>
<evidence type="ECO:0000313" key="11">
    <source>
        <dbReference type="EMBL" id="QEC68152.1"/>
    </source>
</evidence>
<dbReference type="PANTHER" id="PTHR33885">
    <property type="entry name" value="PHAGE SHOCK PROTEIN C"/>
    <property type="match status" value="1"/>
</dbReference>
<dbReference type="RefSeq" id="WP_147189959.1">
    <property type="nucleotide sequence ID" value="NZ_CP042435.1"/>
</dbReference>
<evidence type="ECO:0000259" key="10">
    <source>
        <dbReference type="Pfam" id="PF22744"/>
    </source>
</evidence>
<feature type="transmembrane region" description="Helical" evidence="7">
    <location>
        <begin position="354"/>
        <end position="378"/>
    </location>
</feature>
<dbReference type="InterPro" id="IPR007168">
    <property type="entry name" value="Phageshock_PspC_N"/>
</dbReference>
<keyword evidence="3 7" id="KW-0812">Transmembrane</keyword>
<feature type="compositionally biased region" description="Low complexity" evidence="6">
    <location>
        <begin position="102"/>
        <end position="121"/>
    </location>
</feature>
<dbReference type="InterPro" id="IPR054321">
    <property type="entry name" value="PspC-rel_TM"/>
</dbReference>
<evidence type="ECO:0000256" key="6">
    <source>
        <dbReference type="SAM" id="MobiDB-lite"/>
    </source>
</evidence>
<dbReference type="OrthoDB" id="5772680at2"/>
<dbReference type="KEGG" id="pgin:FRZ67_12895"/>
<feature type="transmembrane region" description="Helical" evidence="7">
    <location>
        <begin position="156"/>
        <end position="179"/>
    </location>
</feature>
<name>A0A5B8V9Y8_9BACT</name>
<feature type="transmembrane region" description="Helical" evidence="7">
    <location>
        <begin position="199"/>
        <end position="216"/>
    </location>
</feature>
<feature type="domain" description="PspC-related transmembrane region" evidence="9">
    <location>
        <begin position="321"/>
        <end position="457"/>
    </location>
</feature>
<accession>A0A5B8V9Y8</accession>
<feature type="transmembrane region" description="Helical" evidence="7">
    <location>
        <begin position="398"/>
        <end position="418"/>
    </location>
</feature>
<dbReference type="Proteomes" id="UP000321533">
    <property type="component" value="Chromosome"/>
</dbReference>
<dbReference type="InterPro" id="IPR052027">
    <property type="entry name" value="PspC"/>
</dbReference>
<gene>
    <name evidence="11" type="ORF">FRZ67_12895</name>
</gene>
<evidence type="ECO:0000256" key="1">
    <source>
        <dbReference type="ARBA" id="ARBA00004162"/>
    </source>
</evidence>
<feature type="region of interest" description="Disordered" evidence="6">
    <location>
        <begin position="640"/>
        <end position="695"/>
    </location>
</feature>
<dbReference type="EMBL" id="CP042435">
    <property type="protein sequence ID" value="QEC68152.1"/>
    <property type="molecule type" value="Genomic_DNA"/>
</dbReference>
<protein>
    <submittedName>
        <fullName evidence="11">PspC domain-containing protein</fullName>
    </submittedName>
</protein>
<dbReference type="Pfam" id="PF22571">
    <property type="entry name" value="LiaI-LiaF-TM_PspC"/>
    <property type="match status" value="1"/>
</dbReference>